<evidence type="ECO:0000313" key="13">
    <source>
        <dbReference type="Proteomes" id="UP001152320"/>
    </source>
</evidence>
<dbReference type="Pfam" id="PF00149">
    <property type="entry name" value="Metallophos"/>
    <property type="match status" value="1"/>
</dbReference>
<evidence type="ECO:0000259" key="11">
    <source>
        <dbReference type="Pfam" id="PF00149"/>
    </source>
</evidence>
<evidence type="ECO:0000256" key="3">
    <source>
        <dbReference type="ARBA" id="ARBA00015822"/>
    </source>
</evidence>
<comment type="catalytic activity">
    <reaction evidence="1 6">
        <text>a phosphate monoester + H2O = an alcohol + phosphate</text>
        <dbReference type="Rhea" id="RHEA:15017"/>
        <dbReference type="ChEBI" id="CHEBI:15377"/>
        <dbReference type="ChEBI" id="CHEBI:30879"/>
        <dbReference type="ChEBI" id="CHEBI:43474"/>
        <dbReference type="ChEBI" id="CHEBI:67140"/>
        <dbReference type="EC" id="3.1.3.2"/>
    </reaction>
</comment>
<feature type="binding site" evidence="7">
    <location>
        <position position="109"/>
    </location>
    <ligand>
        <name>Fe cation</name>
        <dbReference type="ChEBI" id="CHEBI:24875"/>
        <label>1</label>
    </ligand>
</feature>
<dbReference type="InterPro" id="IPR051558">
    <property type="entry name" value="Metallophosphoesterase_PAP"/>
</dbReference>
<evidence type="ECO:0000256" key="10">
    <source>
        <dbReference type="SAM" id="SignalP"/>
    </source>
</evidence>
<keyword evidence="7" id="KW-0479">Metal-binding</keyword>
<reference evidence="12" key="1">
    <citation type="submission" date="2021-10" db="EMBL/GenBank/DDBJ databases">
        <title>Tropical sea cucumber genome reveals ecological adaptation and Cuvierian tubules defense mechanism.</title>
        <authorList>
            <person name="Chen T."/>
        </authorList>
    </citation>
    <scope>NUCLEOTIDE SEQUENCE</scope>
    <source>
        <strain evidence="12">Nanhai2018</strain>
        <tissue evidence="12">Muscle</tissue>
    </source>
</reference>
<dbReference type="PANTHER" id="PTHR10161">
    <property type="entry name" value="TARTRATE-RESISTANT ACID PHOSPHATASE TYPE 5"/>
    <property type="match status" value="1"/>
</dbReference>
<dbReference type="AlphaFoldDB" id="A0A9Q1C7U0"/>
<feature type="binding site" evidence="7">
    <location>
        <position position="145"/>
    </location>
    <ligand>
        <name>Fe cation</name>
        <dbReference type="ChEBI" id="CHEBI:24875"/>
        <label>2</label>
    </ligand>
</feature>
<feature type="binding site" evidence="7">
    <location>
        <position position="243"/>
    </location>
    <ligand>
        <name>Fe cation</name>
        <dbReference type="ChEBI" id="CHEBI:24875"/>
        <label>2</label>
    </ligand>
</feature>
<keyword evidence="4 10" id="KW-0732">Signal</keyword>
<dbReference type="OrthoDB" id="411211at2759"/>
<dbReference type="CDD" id="cd07378">
    <property type="entry name" value="MPP_ACP5"/>
    <property type="match status" value="1"/>
</dbReference>
<dbReference type="InterPro" id="IPR004843">
    <property type="entry name" value="Calcineurin-like_PHP"/>
</dbReference>
<dbReference type="SUPFAM" id="SSF56300">
    <property type="entry name" value="Metallo-dependent phosphatases"/>
    <property type="match status" value="1"/>
</dbReference>
<dbReference type="PIRSF" id="PIRSF000898">
    <property type="entry name" value="Acid_Ptase_5"/>
    <property type="match status" value="1"/>
</dbReference>
<dbReference type="Proteomes" id="UP001152320">
    <property type="component" value="Chromosome 6"/>
</dbReference>
<sequence>MRLGLRILFFLVLTTCHVTKACSPYFYEDEEKSEPQPKPTTSPPVTHLPPRWGEQQDADSLNFVMIGDIGGIEDPPYTTRDQLRTADALATIASSFRLDFIAELGDNFYHNGVSDVLDPRFQDTFETVYDAESLTDVPWYITAGNHDWDGNVHAQVEYSRVSERWNYPSLYYSKRFAIPGIEGASLLLIMIDTMIICGNIDHNEHGTPPLGPAEKRQSLKQLGWLESELASASSETYVIVAGHYPVWSIGSHGPTDCLVEQVKTLLEAYNVTAFFGAHDHCLQHIHEDNSRVEYFVSGGGHLLDPSNSFIDAVPENWQKFHFGEIRNQGGFAYVTATASNMTVTFTDAVELYDLYEVTLQPRPK</sequence>
<dbReference type="EC" id="3.1.3.2" evidence="2 6"/>
<evidence type="ECO:0000313" key="12">
    <source>
        <dbReference type="EMBL" id="KAJ8040893.1"/>
    </source>
</evidence>
<proteinExistence type="predicted"/>
<keyword evidence="13" id="KW-1185">Reference proteome</keyword>
<name>A0A9Q1C7U0_HOLLE</name>
<dbReference type="InterPro" id="IPR024927">
    <property type="entry name" value="Acid_PPase"/>
</dbReference>
<feature type="binding site" evidence="7">
    <location>
        <position position="280"/>
    </location>
    <ligand>
        <name>Fe cation</name>
        <dbReference type="ChEBI" id="CHEBI:24875"/>
        <label>1</label>
    </ligand>
</feature>
<dbReference type="GO" id="GO:0045453">
    <property type="term" value="P:bone resorption"/>
    <property type="evidence" value="ECO:0007669"/>
    <property type="project" value="TreeGrafter"/>
</dbReference>
<protein>
    <recommendedName>
        <fullName evidence="3 6">Tartrate-resistant acid phosphatase type 5</fullName>
        <ecNumber evidence="2 6">3.1.3.2</ecNumber>
    </recommendedName>
</protein>
<feature type="binding site" evidence="7">
    <location>
        <position position="278"/>
    </location>
    <ligand>
        <name>Fe cation</name>
        <dbReference type="ChEBI" id="CHEBI:24875"/>
        <label>2</label>
    </ligand>
</feature>
<keyword evidence="5 6" id="KW-0378">Hydrolase</keyword>
<comment type="caution">
    <text evidence="12">The sequence shown here is derived from an EMBL/GenBank/DDBJ whole genome shotgun (WGS) entry which is preliminary data.</text>
</comment>
<evidence type="ECO:0000256" key="9">
    <source>
        <dbReference type="SAM" id="MobiDB-lite"/>
    </source>
</evidence>
<evidence type="ECO:0000256" key="4">
    <source>
        <dbReference type="ARBA" id="ARBA00022729"/>
    </source>
</evidence>
<evidence type="ECO:0000256" key="1">
    <source>
        <dbReference type="ARBA" id="ARBA00000032"/>
    </source>
</evidence>
<feature type="region of interest" description="Disordered" evidence="9">
    <location>
        <begin position="28"/>
        <end position="50"/>
    </location>
</feature>
<feature type="binding site" evidence="7">
    <location>
        <position position="68"/>
    </location>
    <ligand>
        <name>Fe cation</name>
        <dbReference type="ChEBI" id="CHEBI:24875"/>
        <label>1</label>
    </ligand>
</feature>
<gene>
    <name evidence="12" type="ORF">HOLleu_15330</name>
</gene>
<keyword evidence="8" id="KW-1015">Disulfide bond</keyword>
<dbReference type="Gene3D" id="3.60.21.10">
    <property type="match status" value="1"/>
</dbReference>
<evidence type="ECO:0000256" key="5">
    <source>
        <dbReference type="ARBA" id="ARBA00022801"/>
    </source>
</evidence>
<evidence type="ECO:0000256" key="8">
    <source>
        <dbReference type="PIRSR" id="PIRSR000898-2"/>
    </source>
</evidence>
<evidence type="ECO:0000256" key="7">
    <source>
        <dbReference type="PIRSR" id="PIRSR000898-1"/>
    </source>
</evidence>
<dbReference type="FunFam" id="3.60.21.10:FF:000062">
    <property type="entry name" value="Tartrate-resistant acid phosphatase type 5"/>
    <property type="match status" value="1"/>
</dbReference>
<dbReference type="EMBL" id="JAIZAY010000006">
    <property type="protein sequence ID" value="KAJ8040893.1"/>
    <property type="molecule type" value="Genomic_DNA"/>
</dbReference>
<dbReference type="GO" id="GO:0046872">
    <property type="term" value="F:metal ion binding"/>
    <property type="evidence" value="ECO:0007669"/>
    <property type="project" value="UniProtKB-KW"/>
</dbReference>
<feature type="binding site" evidence="7">
    <location>
        <position position="106"/>
    </location>
    <ligand>
        <name>Fe cation</name>
        <dbReference type="ChEBI" id="CHEBI:24875"/>
        <label>2</label>
    </ligand>
</feature>
<feature type="disulfide bond" evidence="8">
    <location>
        <begin position="197"/>
        <end position="257"/>
    </location>
</feature>
<dbReference type="InterPro" id="IPR029052">
    <property type="entry name" value="Metallo-depent_PP-like"/>
</dbReference>
<comment type="cofactor">
    <cofactor evidence="7">
        <name>Fe cation</name>
        <dbReference type="ChEBI" id="CHEBI:24875"/>
    </cofactor>
    <text evidence="7">Binds 2 iron ions per subunit.</text>
</comment>
<feature type="domain" description="Calcineurin-like phosphoesterase" evidence="11">
    <location>
        <begin position="62"/>
        <end position="281"/>
    </location>
</feature>
<feature type="chain" id="PRO_5040180365" description="Tartrate-resistant acid phosphatase type 5" evidence="10">
    <location>
        <begin position="22"/>
        <end position="364"/>
    </location>
</feature>
<accession>A0A9Q1C7U0</accession>
<evidence type="ECO:0000256" key="2">
    <source>
        <dbReference type="ARBA" id="ARBA00012646"/>
    </source>
</evidence>
<dbReference type="GO" id="GO:0003993">
    <property type="term" value="F:acid phosphatase activity"/>
    <property type="evidence" value="ECO:0007669"/>
    <property type="project" value="UniProtKB-UniRule"/>
</dbReference>
<feature type="binding site" evidence="7">
    <location>
        <position position="106"/>
    </location>
    <ligand>
        <name>Fe cation</name>
        <dbReference type="ChEBI" id="CHEBI:24875"/>
        <label>1</label>
    </ligand>
</feature>
<dbReference type="PANTHER" id="PTHR10161:SF14">
    <property type="entry name" value="TARTRATE-RESISTANT ACID PHOSPHATASE TYPE 5"/>
    <property type="match status" value="1"/>
</dbReference>
<organism evidence="12 13">
    <name type="scientific">Holothuria leucospilota</name>
    <name type="common">Black long sea cucumber</name>
    <name type="synonym">Mertensiothuria leucospilota</name>
    <dbReference type="NCBI Taxonomy" id="206669"/>
    <lineage>
        <taxon>Eukaryota</taxon>
        <taxon>Metazoa</taxon>
        <taxon>Echinodermata</taxon>
        <taxon>Eleutherozoa</taxon>
        <taxon>Echinozoa</taxon>
        <taxon>Holothuroidea</taxon>
        <taxon>Aspidochirotacea</taxon>
        <taxon>Aspidochirotida</taxon>
        <taxon>Holothuriidae</taxon>
        <taxon>Holothuria</taxon>
    </lineage>
</organism>
<keyword evidence="6 7" id="KW-0408">Iron</keyword>
<feature type="signal peptide" evidence="10">
    <location>
        <begin position="1"/>
        <end position="21"/>
    </location>
</feature>
<evidence type="ECO:0000256" key="6">
    <source>
        <dbReference type="PIRNR" id="PIRNR000898"/>
    </source>
</evidence>